<feature type="active site" evidence="2">
    <location>
        <position position="281"/>
    </location>
</feature>
<comment type="similarity">
    <text evidence="1">Belongs to the peptidase A1 family.</text>
</comment>
<dbReference type="Proteomes" id="UP001172673">
    <property type="component" value="Unassembled WGS sequence"/>
</dbReference>
<organism evidence="5 6">
    <name type="scientific">Cladophialophora chaetospira</name>
    <dbReference type="NCBI Taxonomy" id="386627"/>
    <lineage>
        <taxon>Eukaryota</taxon>
        <taxon>Fungi</taxon>
        <taxon>Dikarya</taxon>
        <taxon>Ascomycota</taxon>
        <taxon>Pezizomycotina</taxon>
        <taxon>Eurotiomycetes</taxon>
        <taxon>Chaetothyriomycetidae</taxon>
        <taxon>Chaetothyriales</taxon>
        <taxon>Herpotrichiellaceae</taxon>
        <taxon>Cladophialophora</taxon>
    </lineage>
</organism>
<evidence type="ECO:0000256" key="2">
    <source>
        <dbReference type="PIRSR" id="PIRSR601461-1"/>
    </source>
</evidence>
<evidence type="ECO:0000259" key="4">
    <source>
        <dbReference type="PROSITE" id="PS51767"/>
    </source>
</evidence>
<name>A0AA38XHF6_9EURO</name>
<evidence type="ECO:0000256" key="3">
    <source>
        <dbReference type="PIRSR" id="PIRSR601461-2"/>
    </source>
</evidence>
<dbReference type="AlphaFoldDB" id="A0AA38XHF6"/>
<comment type="caution">
    <text evidence="5">The sequence shown here is derived from an EMBL/GenBank/DDBJ whole genome shotgun (WGS) entry which is preliminary data.</text>
</comment>
<dbReference type="CDD" id="cd05471">
    <property type="entry name" value="pepsin_like"/>
    <property type="match status" value="1"/>
</dbReference>
<dbReference type="Pfam" id="PF00026">
    <property type="entry name" value="Asp"/>
    <property type="match status" value="1"/>
</dbReference>
<accession>A0AA38XHF6</accession>
<dbReference type="GO" id="GO:0006508">
    <property type="term" value="P:proteolysis"/>
    <property type="evidence" value="ECO:0007669"/>
    <property type="project" value="InterPro"/>
</dbReference>
<reference evidence="5" key="1">
    <citation type="submission" date="2022-10" db="EMBL/GenBank/DDBJ databases">
        <title>Culturing micro-colonial fungi from biological soil crusts in the Mojave desert and describing Neophaeococcomyces mojavensis, and introducing the new genera and species Taxawa tesnikishii.</title>
        <authorList>
            <person name="Kurbessoian T."/>
            <person name="Stajich J.E."/>
        </authorList>
    </citation>
    <scope>NUCLEOTIDE SEQUENCE</scope>
    <source>
        <strain evidence="5">TK_41</strain>
    </source>
</reference>
<sequence>MKPVITAITASSLVTASFAANPNALIPLFQRERLSHSTEREQIRKRVHPRQIGQILDPLKSGGSFVAQVSLGTENFDLTLDTGSGDVWVVGSNVTCLGGDCNWGNTYDEQSGNFQADGGTWSISYGSGGNTNTDSGYTGTADVTLAGLTVTSQHIGVADKVTDPNFMGSISGILGMGVASSTGFAPIMQTFIDQGVVDQPYFSLILSRDASASGTGGYITLGSLPALQDPRVNASSSYVTGPWEAAGGVDHPGYTTTFSSIQAGSSGSGINTYAGVQYTIDNGNPGLDFPTATADAIAALFDPPAQKSGSGYTVDCDATAPYLAFDIGGSVLPINPEDLITGSGSQCSTPIFDNGNDNMGLGSPFLKNVLCVFDWGNQQLGFYSRPYYQS</sequence>
<dbReference type="GO" id="GO:0000324">
    <property type="term" value="C:fungal-type vacuole"/>
    <property type="evidence" value="ECO:0007669"/>
    <property type="project" value="TreeGrafter"/>
</dbReference>
<dbReference type="InterPro" id="IPR033121">
    <property type="entry name" value="PEPTIDASE_A1"/>
</dbReference>
<keyword evidence="6" id="KW-1185">Reference proteome</keyword>
<gene>
    <name evidence="5" type="ORF">H2200_003030</name>
</gene>
<evidence type="ECO:0000313" key="5">
    <source>
        <dbReference type="EMBL" id="KAJ9613089.1"/>
    </source>
</evidence>
<proteinExistence type="inferred from homology"/>
<dbReference type="InterPro" id="IPR021109">
    <property type="entry name" value="Peptidase_aspartic_dom_sf"/>
</dbReference>
<dbReference type="GO" id="GO:0004190">
    <property type="term" value="F:aspartic-type endopeptidase activity"/>
    <property type="evidence" value="ECO:0007669"/>
    <property type="project" value="InterPro"/>
</dbReference>
<dbReference type="InterPro" id="IPR034164">
    <property type="entry name" value="Pepsin-like_dom"/>
</dbReference>
<protein>
    <recommendedName>
        <fullName evidence="4">Peptidase A1 domain-containing protein</fullName>
    </recommendedName>
</protein>
<dbReference type="InterPro" id="IPR001461">
    <property type="entry name" value="Aspartic_peptidase_A1"/>
</dbReference>
<evidence type="ECO:0000313" key="6">
    <source>
        <dbReference type="Proteomes" id="UP001172673"/>
    </source>
</evidence>
<dbReference type="EMBL" id="JAPDRK010000004">
    <property type="protein sequence ID" value="KAJ9613089.1"/>
    <property type="molecule type" value="Genomic_DNA"/>
</dbReference>
<feature type="disulfide bond" evidence="3">
    <location>
        <begin position="316"/>
        <end position="347"/>
    </location>
</feature>
<dbReference type="PROSITE" id="PS51767">
    <property type="entry name" value="PEPTIDASE_A1"/>
    <property type="match status" value="1"/>
</dbReference>
<evidence type="ECO:0000256" key="1">
    <source>
        <dbReference type="ARBA" id="ARBA00007447"/>
    </source>
</evidence>
<feature type="active site" evidence="2">
    <location>
        <position position="81"/>
    </location>
</feature>
<dbReference type="PANTHER" id="PTHR47966:SF47">
    <property type="entry name" value="ENDOPEPTIDASE, PUTATIVE (AFU_ORTHOLOGUE AFUA_3G01220)-RELATED"/>
    <property type="match status" value="1"/>
</dbReference>
<dbReference type="PRINTS" id="PR00792">
    <property type="entry name" value="PEPSIN"/>
</dbReference>
<keyword evidence="3" id="KW-1015">Disulfide bond</keyword>
<dbReference type="Gene3D" id="2.40.70.10">
    <property type="entry name" value="Acid Proteases"/>
    <property type="match status" value="2"/>
</dbReference>
<dbReference type="PANTHER" id="PTHR47966">
    <property type="entry name" value="BETA-SITE APP-CLEAVING ENZYME, ISOFORM A-RELATED"/>
    <property type="match status" value="1"/>
</dbReference>
<dbReference type="SUPFAM" id="SSF50630">
    <property type="entry name" value="Acid proteases"/>
    <property type="match status" value="1"/>
</dbReference>
<feature type="domain" description="Peptidase A1" evidence="4">
    <location>
        <begin position="65"/>
        <end position="383"/>
    </location>
</feature>